<evidence type="ECO:0000313" key="3">
    <source>
        <dbReference type="Proteomes" id="UP001147830"/>
    </source>
</evidence>
<comment type="caution">
    <text evidence="2">The sequence shown here is derived from an EMBL/GenBank/DDBJ whole genome shotgun (WGS) entry which is preliminary data.</text>
</comment>
<accession>A0A9X2WHM3</accession>
<evidence type="ECO:0000256" key="1">
    <source>
        <dbReference type="SAM" id="SignalP"/>
    </source>
</evidence>
<dbReference type="Proteomes" id="UP001147830">
    <property type="component" value="Unassembled WGS sequence"/>
</dbReference>
<dbReference type="Pfam" id="PF09694">
    <property type="entry name" value="Gcw_chp"/>
    <property type="match status" value="1"/>
</dbReference>
<dbReference type="InterPro" id="IPR010239">
    <property type="entry name" value="CHP02001"/>
</dbReference>
<keyword evidence="3" id="KW-1185">Reference proteome</keyword>
<reference evidence="2" key="1">
    <citation type="journal article" date="2022" name="Front. Microbiol.">
        <title>Genome-based taxonomic rearrangement of Oceanobacter-related bacteria including the description of Thalassolituus hydrocarbonoclasticus sp. nov. and Thalassolituus pacificus sp. nov. and emended description of the genus Thalassolituus.</title>
        <authorList>
            <person name="Dong C."/>
            <person name="Wei L."/>
            <person name="Wang J."/>
            <person name="Lai Q."/>
            <person name="Huang Z."/>
            <person name="Shao Z."/>
        </authorList>
    </citation>
    <scope>NUCLEOTIDE SEQUENCE</scope>
    <source>
        <strain evidence="2">59MF3M-4</strain>
    </source>
</reference>
<feature type="signal peptide" evidence="1">
    <location>
        <begin position="1"/>
        <end position="21"/>
    </location>
</feature>
<evidence type="ECO:0000313" key="2">
    <source>
        <dbReference type="EMBL" id="MCT7360538.1"/>
    </source>
</evidence>
<dbReference type="NCBIfam" id="TIGR02001">
    <property type="entry name" value="gcw_chp"/>
    <property type="match status" value="1"/>
</dbReference>
<feature type="chain" id="PRO_5040734269" evidence="1">
    <location>
        <begin position="22"/>
        <end position="224"/>
    </location>
</feature>
<dbReference type="RefSeq" id="WP_260977370.1">
    <property type="nucleotide sequence ID" value="NZ_JAOANI010000028.1"/>
</dbReference>
<name>A0A9X2WHM3_9GAMM</name>
<gene>
    <name evidence="2" type="ORF">NYR02_16060</name>
</gene>
<reference evidence="2" key="2">
    <citation type="submission" date="2022-08" db="EMBL/GenBank/DDBJ databases">
        <authorList>
            <person name="Dong C."/>
        </authorList>
    </citation>
    <scope>NUCLEOTIDE SEQUENCE</scope>
    <source>
        <strain evidence="2">59MF3M-4</strain>
    </source>
</reference>
<keyword evidence="1" id="KW-0732">Signal</keyword>
<dbReference type="EMBL" id="JAOANI010000028">
    <property type="protein sequence ID" value="MCT7360538.1"/>
    <property type="molecule type" value="Genomic_DNA"/>
</dbReference>
<organism evidence="2 3">
    <name type="scientific">Thalassolituus pacificus</name>
    <dbReference type="NCBI Taxonomy" id="2975440"/>
    <lineage>
        <taxon>Bacteria</taxon>
        <taxon>Pseudomonadati</taxon>
        <taxon>Pseudomonadota</taxon>
        <taxon>Gammaproteobacteria</taxon>
        <taxon>Oceanospirillales</taxon>
        <taxon>Oceanospirillaceae</taxon>
        <taxon>Thalassolituus</taxon>
    </lineage>
</organism>
<sequence length="224" mass="24910">MKRITLLAVPAFLVLSSAASAANPTYNAAFVSNYLFRGLTQTDDGPALQGGADIKNGNAYAGAWFSNVDKPDGAEGLPVEMDVYFGYNNQFDGFNLDMGVRTYNTLFDVGREETEFKLGTSPAKGLDINLHRGVKAQYWYPEVTFEKFLPQRLYLDVAVGMWMQDDADDKALTARAELARDFPEFHKIDLFVAVDFISDETPFGDNNDKDDSDLNVVIGIRKNF</sequence>
<protein>
    <submittedName>
        <fullName evidence="2">TorF family putative porin</fullName>
    </submittedName>
</protein>
<dbReference type="AlphaFoldDB" id="A0A9X2WHM3"/>
<proteinExistence type="predicted"/>